<dbReference type="Gene3D" id="3.10.20.80">
    <property type="entry name" value="Translation initiation factor 3 (IF-3), N-terminal domain"/>
    <property type="match status" value="1"/>
</dbReference>
<evidence type="ECO:0000259" key="7">
    <source>
        <dbReference type="Pfam" id="PF00707"/>
    </source>
</evidence>
<dbReference type="HAMAP" id="MF_00080">
    <property type="entry name" value="IF_3"/>
    <property type="match status" value="1"/>
</dbReference>
<dbReference type="RefSeq" id="WP_377789877.1">
    <property type="nucleotide sequence ID" value="NZ_JBHLYQ010000090.1"/>
</dbReference>
<feature type="domain" description="Translation initiation factor 3 N-terminal" evidence="8">
    <location>
        <begin position="41"/>
        <end position="109"/>
    </location>
</feature>
<dbReference type="InterPro" id="IPR019815">
    <property type="entry name" value="Translation_initiation_fac_3_C"/>
</dbReference>
<dbReference type="PANTHER" id="PTHR10938:SF0">
    <property type="entry name" value="TRANSLATION INITIATION FACTOR IF-3, MITOCHONDRIAL"/>
    <property type="match status" value="1"/>
</dbReference>
<evidence type="ECO:0000313" key="9">
    <source>
        <dbReference type="EMBL" id="MFC0082322.1"/>
    </source>
</evidence>
<feature type="domain" description="Translation initiation factor 3 C-terminal" evidence="7">
    <location>
        <begin position="119"/>
        <end position="201"/>
    </location>
</feature>
<dbReference type="SUPFAM" id="SSF54364">
    <property type="entry name" value="Translation initiation factor IF3, N-terminal domain"/>
    <property type="match status" value="1"/>
</dbReference>
<feature type="region of interest" description="Disordered" evidence="6">
    <location>
        <begin position="207"/>
        <end position="231"/>
    </location>
</feature>
<comment type="caution">
    <text evidence="9">The sequence shown here is derived from an EMBL/GenBank/DDBJ whole genome shotgun (WGS) entry which is preliminary data.</text>
</comment>
<dbReference type="Proteomes" id="UP001589788">
    <property type="component" value="Unassembled WGS sequence"/>
</dbReference>
<dbReference type="InterPro" id="IPR036788">
    <property type="entry name" value="T_IF-3_C_sf"/>
</dbReference>
<comment type="subunit">
    <text evidence="5">Monomer.</text>
</comment>
<keyword evidence="3 5" id="KW-0648">Protein biosynthesis</keyword>
<dbReference type="Gene3D" id="3.30.110.10">
    <property type="entry name" value="Translation initiation factor 3 (IF-3), C-terminal domain"/>
    <property type="match status" value="1"/>
</dbReference>
<organism evidence="9 10">
    <name type="scientific">Aciditerrimonas ferrireducens</name>
    <dbReference type="NCBI Taxonomy" id="667306"/>
    <lineage>
        <taxon>Bacteria</taxon>
        <taxon>Bacillati</taxon>
        <taxon>Actinomycetota</taxon>
        <taxon>Acidimicrobiia</taxon>
        <taxon>Acidimicrobiales</taxon>
        <taxon>Acidimicrobiaceae</taxon>
        <taxon>Aciditerrimonas</taxon>
    </lineage>
</organism>
<keyword evidence="10" id="KW-1185">Reference proteome</keyword>
<evidence type="ECO:0000313" key="10">
    <source>
        <dbReference type="Proteomes" id="UP001589788"/>
    </source>
</evidence>
<dbReference type="InterPro" id="IPR019813">
    <property type="entry name" value="Translation_initiation_fac3_CS"/>
</dbReference>
<accession>A0ABV6C5T7</accession>
<dbReference type="InterPro" id="IPR001288">
    <property type="entry name" value="Translation_initiation_fac_3"/>
</dbReference>
<comment type="similarity">
    <text evidence="1 5">Belongs to the IF-3 family.</text>
</comment>
<evidence type="ECO:0000256" key="5">
    <source>
        <dbReference type="RuleBase" id="RU000646"/>
    </source>
</evidence>
<evidence type="ECO:0000256" key="2">
    <source>
        <dbReference type="ARBA" id="ARBA00022540"/>
    </source>
</evidence>
<name>A0ABV6C5T7_9ACTN</name>
<evidence type="ECO:0000256" key="4">
    <source>
        <dbReference type="NCBIfam" id="TIGR00168"/>
    </source>
</evidence>
<proteinExistence type="inferred from homology"/>
<dbReference type="InterPro" id="IPR019814">
    <property type="entry name" value="Translation_initiation_fac_3_N"/>
</dbReference>
<reference evidence="9 10" key="1">
    <citation type="submission" date="2024-09" db="EMBL/GenBank/DDBJ databases">
        <authorList>
            <person name="Sun Q."/>
            <person name="Mori K."/>
        </authorList>
    </citation>
    <scope>NUCLEOTIDE SEQUENCE [LARGE SCALE GENOMIC DNA]</scope>
    <source>
        <strain evidence="9 10">JCM 15389</strain>
    </source>
</reference>
<dbReference type="PROSITE" id="PS00938">
    <property type="entry name" value="IF3"/>
    <property type="match status" value="1"/>
</dbReference>
<feature type="region of interest" description="Disordered" evidence="6">
    <location>
        <begin position="1"/>
        <end position="26"/>
    </location>
</feature>
<feature type="compositionally biased region" description="Gly residues" evidence="6">
    <location>
        <begin position="1"/>
        <end position="10"/>
    </location>
</feature>
<sequence>MGPWGRGGGPSFPRRPGAVPGQERWEGCRIATAPTTSEPRINERIRAREVRLVAPDGRQLGIKPLPEALAIARQMDLDLVEVAAQANPPVCRIMDYGKFKFDAAQRARESRRKAVTTGIKEMKYRPKIGPGDFETKTRQVQRFLSEGHKVKVTIMFRGREVFHPELGKRILDRVAEQVDGLARVETEARLDGRNMVMVLAPDKRARQAAAAKAARDGGEGAGESAGAGPEP</sequence>
<evidence type="ECO:0000256" key="6">
    <source>
        <dbReference type="SAM" id="MobiDB-lite"/>
    </source>
</evidence>
<protein>
    <recommendedName>
        <fullName evidence="4 5">Translation initiation factor IF-3</fullName>
    </recommendedName>
</protein>
<evidence type="ECO:0000256" key="1">
    <source>
        <dbReference type="ARBA" id="ARBA00005439"/>
    </source>
</evidence>
<dbReference type="NCBIfam" id="TIGR00168">
    <property type="entry name" value="infC"/>
    <property type="match status" value="1"/>
</dbReference>
<feature type="non-terminal residue" evidence="9">
    <location>
        <position position="231"/>
    </location>
</feature>
<comment type="subcellular location">
    <subcellularLocation>
        <location evidence="5">Cytoplasm</location>
    </subcellularLocation>
</comment>
<keyword evidence="2 5" id="KW-0396">Initiation factor</keyword>
<comment type="function">
    <text evidence="5">IF-3 binds to the 30S ribosomal subunit and shifts the equilibrium between 70S ribosomes and their 50S and 30S subunits in favor of the free subunits, thus enhancing the availability of 30S subunits on which protein synthesis initiation begins.</text>
</comment>
<evidence type="ECO:0000256" key="3">
    <source>
        <dbReference type="ARBA" id="ARBA00022917"/>
    </source>
</evidence>
<dbReference type="InterPro" id="IPR036787">
    <property type="entry name" value="T_IF-3_N_sf"/>
</dbReference>
<dbReference type="EMBL" id="JBHLYQ010000090">
    <property type="protein sequence ID" value="MFC0082322.1"/>
    <property type="molecule type" value="Genomic_DNA"/>
</dbReference>
<dbReference type="GO" id="GO:0003743">
    <property type="term" value="F:translation initiation factor activity"/>
    <property type="evidence" value="ECO:0007669"/>
    <property type="project" value="UniProtKB-KW"/>
</dbReference>
<dbReference type="PANTHER" id="PTHR10938">
    <property type="entry name" value="TRANSLATION INITIATION FACTOR IF-3"/>
    <property type="match status" value="1"/>
</dbReference>
<dbReference type="Pfam" id="PF05198">
    <property type="entry name" value="IF3_N"/>
    <property type="match status" value="1"/>
</dbReference>
<dbReference type="SUPFAM" id="SSF55200">
    <property type="entry name" value="Translation initiation factor IF3, C-terminal domain"/>
    <property type="match status" value="1"/>
</dbReference>
<dbReference type="Pfam" id="PF00707">
    <property type="entry name" value="IF3_C"/>
    <property type="match status" value="1"/>
</dbReference>
<gene>
    <name evidence="9" type="primary">infC</name>
    <name evidence="9" type="ORF">ACFFRE_09225</name>
</gene>
<evidence type="ECO:0000259" key="8">
    <source>
        <dbReference type="Pfam" id="PF05198"/>
    </source>
</evidence>